<evidence type="ECO:0000256" key="2">
    <source>
        <dbReference type="PROSITE-ProRule" id="PRU00497"/>
    </source>
</evidence>
<evidence type="ECO:0000313" key="5">
    <source>
        <dbReference type="Proteomes" id="UP001566132"/>
    </source>
</evidence>
<dbReference type="PROSITE" id="PS51155">
    <property type="entry name" value="CHIT_BIND_RR_2"/>
    <property type="match status" value="1"/>
</dbReference>
<proteinExistence type="predicted"/>
<comment type="caution">
    <text evidence="4">The sequence shown here is derived from an EMBL/GenBank/DDBJ whole genome shotgun (WGS) entry which is preliminary data.</text>
</comment>
<dbReference type="InterPro" id="IPR051217">
    <property type="entry name" value="Insect_Cuticle_Struc_Prot"/>
</dbReference>
<feature type="chain" id="PRO_5044875340" evidence="3">
    <location>
        <begin position="21"/>
        <end position="115"/>
    </location>
</feature>
<evidence type="ECO:0000256" key="3">
    <source>
        <dbReference type="SAM" id="SignalP"/>
    </source>
</evidence>
<evidence type="ECO:0000313" key="4">
    <source>
        <dbReference type="EMBL" id="KAL1490390.1"/>
    </source>
</evidence>
<dbReference type="GO" id="GO:0042302">
    <property type="term" value="F:structural constituent of cuticle"/>
    <property type="evidence" value="ECO:0007669"/>
    <property type="project" value="UniProtKB-UniRule"/>
</dbReference>
<gene>
    <name evidence="4" type="ORF">ABEB36_013096</name>
</gene>
<dbReference type="EMBL" id="JBDJPC010000010">
    <property type="protein sequence ID" value="KAL1490390.1"/>
    <property type="molecule type" value="Genomic_DNA"/>
</dbReference>
<dbReference type="InterPro" id="IPR000618">
    <property type="entry name" value="Insect_cuticle"/>
</dbReference>
<keyword evidence="1 2" id="KW-0193">Cuticle</keyword>
<keyword evidence="3" id="KW-0732">Signal</keyword>
<evidence type="ECO:0000256" key="1">
    <source>
        <dbReference type="ARBA" id="ARBA00022460"/>
    </source>
</evidence>
<dbReference type="AlphaFoldDB" id="A0ABD1E7N0"/>
<dbReference type="PANTHER" id="PTHR12236">
    <property type="entry name" value="STRUCTURAL CONTITUENT OF CUTICLE"/>
    <property type="match status" value="1"/>
</dbReference>
<dbReference type="PANTHER" id="PTHR12236:SF95">
    <property type="entry name" value="CUTICULAR PROTEIN 76BD, ISOFORM C-RELATED"/>
    <property type="match status" value="1"/>
</dbReference>
<keyword evidence="5" id="KW-1185">Reference proteome</keyword>
<dbReference type="Proteomes" id="UP001566132">
    <property type="component" value="Unassembled WGS sequence"/>
</dbReference>
<sequence>MLFKILIIIACHSLLVFSTGQEDGLSKYASTPRQTPLLIVVPIQVVAPEPQYHYGYYIKDPQTGDMHSQQERRNGNYVTGQYSVLEEDGSLRIVRYYDQGQGFNVIIEKRKPVSE</sequence>
<protein>
    <submittedName>
        <fullName evidence="4">Uncharacterized protein</fullName>
    </submittedName>
</protein>
<name>A0ABD1E7N0_HYPHA</name>
<organism evidence="4 5">
    <name type="scientific">Hypothenemus hampei</name>
    <name type="common">Coffee berry borer</name>
    <dbReference type="NCBI Taxonomy" id="57062"/>
    <lineage>
        <taxon>Eukaryota</taxon>
        <taxon>Metazoa</taxon>
        <taxon>Ecdysozoa</taxon>
        <taxon>Arthropoda</taxon>
        <taxon>Hexapoda</taxon>
        <taxon>Insecta</taxon>
        <taxon>Pterygota</taxon>
        <taxon>Neoptera</taxon>
        <taxon>Endopterygota</taxon>
        <taxon>Coleoptera</taxon>
        <taxon>Polyphaga</taxon>
        <taxon>Cucujiformia</taxon>
        <taxon>Curculionidae</taxon>
        <taxon>Scolytinae</taxon>
        <taxon>Hypothenemus</taxon>
    </lineage>
</organism>
<dbReference type="Pfam" id="PF00379">
    <property type="entry name" value="Chitin_bind_4"/>
    <property type="match status" value="1"/>
</dbReference>
<reference evidence="4 5" key="1">
    <citation type="submission" date="2024-05" db="EMBL/GenBank/DDBJ databases">
        <title>Genetic variation in Jamaican populations of the coffee berry borer (Hypothenemus hampei).</title>
        <authorList>
            <person name="Errbii M."/>
            <person name="Myrie A."/>
        </authorList>
    </citation>
    <scope>NUCLEOTIDE SEQUENCE [LARGE SCALE GENOMIC DNA]</scope>
    <source>
        <strain evidence="4">JA-Hopewell-2020-01-JO</strain>
        <tissue evidence="4">Whole body</tissue>
    </source>
</reference>
<accession>A0ABD1E7N0</accession>
<feature type="signal peptide" evidence="3">
    <location>
        <begin position="1"/>
        <end position="20"/>
    </location>
</feature>